<dbReference type="AlphaFoldDB" id="A0A7W9P9G9"/>
<keyword evidence="2" id="KW-0808">Transferase</keyword>
<dbReference type="PANTHER" id="PTHR14911">
    <property type="entry name" value="THUMP DOMAIN-CONTAINING"/>
    <property type="match status" value="1"/>
</dbReference>
<dbReference type="CDD" id="cd02440">
    <property type="entry name" value="AdoMet_MTases"/>
    <property type="match status" value="1"/>
</dbReference>
<dbReference type="InterPro" id="IPR029063">
    <property type="entry name" value="SAM-dependent_MTases_sf"/>
</dbReference>
<dbReference type="Pfam" id="PF01170">
    <property type="entry name" value="UPF0020"/>
    <property type="match status" value="1"/>
</dbReference>
<comment type="caution">
    <text evidence="2">The sequence shown here is derived from an EMBL/GenBank/DDBJ whole genome shotgun (WGS) entry which is preliminary data.</text>
</comment>
<feature type="domain" description="Ribosomal RNA large subunit methyltransferase K/L-like methyltransferase" evidence="1">
    <location>
        <begin position="159"/>
        <end position="317"/>
    </location>
</feature>
<proteinExistence type="predicted"/>
<evidence type="ECO:0000259" key="1">
    <source>
        <dbReference type="Pfam" id="PF01170"/>
    </source>
</evidence>
<dbReference type="EMBL" id="JACHIT010000001">
    <property type="protein sequence ID" value="MBB5911977.1"/>
    <property type="molecule type" value="Genomic_DNA"/>
</dbReference>
<evidence type="ECO:0000313" key="2">
    <source>
        <dbReference type="EMBL" id="MBB5911977.1"/>
    </source>
</evidence>
<gene>
    <name evidence="2" type="ORF">BJY24_000844</name>
</gene>
<dbReference type="GO" id="GO:0030488">
    <property type="term" value="P:tRNA methylation"/>
    <property type="evidence" value="ECO:0007669"/>
    <property type="project" value="TreeGrafter"/>
</dbReference>
<dbReference type="InterPro" id="IPR000241">
    <property type="entry name" value="RlmKL-like_Mtase"/>
</dbReference>
<dbReference type="SUPFAM" id="SSF53335">
    <property type="entry name" value="S-adenosyl-L-methionine-dependent methyltransferases"/>
    <property type="match status" value="1"/>
</dbReference>
<keyword evidence="2" id="KW-0489">Methyltransferase</keyword>
<accession>A0A7W9P9G9</accession>
<dbReference type="RefSeq" id="WP_218003605.1">
    <property type="nucleotide sequence ID" value="NZ_JACHIT010000001.1"/>
</dbReference>
<protein>
    <submittedName>
        <fullName evidence="2">23S rRNA G2445 N2-methylase RlmL</fullName>
    </submittedName>
</protein>
<dbReference type="GO" id="GO:0016423">
    <property type="term" value="F:tRNA (guanine) methyltransferase activity"/>
    <property type="evidence" value="ECO:0007669"/>
    <property type="project" value="TreeGrafter"/>
</dbReference>
<evidence type="ECO:0000313" key="3">
    <source>
        <dbReference type="Proteomes" id="UP000540412"/>
    </source>
</evidence>
<reference evidence="2 3" key="1">
    <citation type="submission" date="2020-08" db="EMBL/GenBank/DDBJ databases">
        <title>Sequencing the genomes of 1000 actinobacteria strains.</title>
        <authorList>
            <person name="Klenk H.-P."/>
        </authorList>
    </citation>
    <scope>NUCLEOTIDE SEQUENCE [LARGE SCALE GENOMIC DNA]</scope>
    <source>
        <strain evidence="2 3">DSM 43582</strain>
    </source>
</reference>
<dbReference type="Gene3D" id="3.40.50.150">
    <property type="entry name" value="Vaccinia Virus protein VP39"/>
    <property type="match status" value="1"/>
</dbReference>
<name>A0A7W9P9G9_9NOCA</name>
<dbReference type="Proteomes" id="UP000540412">
    <property type="component" value="Unassembled WGS sequence"/>
</dbReference>
<keyword evidence="3" id="KW-1185">Reference proteome</keyword>
<sequence>MAQEILCEEVGSVLEIGHREVVFLPSGPGALDLRVADDVFAVAATAPDPGSARESVAALADLAAGLDAAELLDYRRDSGGGTGFGGGVEVSASFLGRRNFSRYDIEDAVGGALARRFGVEYRSRREAVPPAGYSGWRVTLDGSRARLLLRIADRPLHRRSYKRRTIPGTLHPPLAAAMARLAEIRSGERVLDPCCGAGTLLIEAAHLCPDASYRGLDRDPEAVRAARANATGGIEVGPGDAGALSMIDASVDRVLCNPAWGGQVPPRGRLAGDPRRLWREMRRVLVPGGTAVVLIPDTTALASAIAAGLVPVHVQQVRVAGKQAHIARFLAG</sequence>
<dbReference type="PANTHER" id="PTHR14911:SF13">
    <property type="entry name" value="TRNA (GUANINE(6)-N2)-METHYLTRANSFERASE THUMP3"/>
    <property type="match status" value="1"/>
</dbReference>
<organism evidence="2 3">
    <name type="scientific">Nocardia transvalensis</name>
    <dbReference type="NCBI Taxonomy" id="37333"/>
    <lineage>
        <taxon>Bacteria</taxon>
        <taxon>Bacillati</taxon>
        <taxon>Actinomycetota</taxon>
        <taxon>Actinomycetes</taxon>
        <taxon>Mycobacteriales</taxon>
        <taxon>Nocardiaceae</taxon>
        <taxon>Nocardia</taxon>
    </lineage>
</organism>